<proteinExistence type="predicted"/>
<organism evidence="2 3">
    <name type="scientific">Echria macrotheca</name>
    <dbReference type="NCBI Taxonomy" id="438768"/>
    <lineage>
        <taxon>Eukaryota</taxon>
        <taxon>Fungi</taxon>
        <taxon>Dikarya</taxon>
        <taxon>Ascomycota</taxon>
        <taxon>Pezizomycotina</taxon>
        <taxon>Sordariomycetes</taxon>
        <taxon>Sordariomycetidae</taxon>
        <taxon>Sordariales</taxon>
        <taxon>Schizotheciaceae</taxon>
        <taxon>Echria</taxon>
    </lineage>
</organism>
<comment type="caution">
    <text evidence="2">The sequence shown here is derived from an EMBL/GenBank/DDBJ whole genome shotgun (WGS) entry which is preliminary data.</text>
</comment>
<feature type="compositionally biased region" description="Basic and acidic residues" evidence="1">
    <location>
        <begin position="336"/>
        <end position="345"/>
    </location>
</feature>
<dbReference type="EMBL" id="MU839836">
    <property type="protein sequence ID" value="KAK1754035.1"/>
    <property type="molecule type" value="Genomic_DNA"/>
</dbReference>
<evidence type="ECO:0000313" key="2">
    <source>
        <dbReference type="EMBL" id="KAK1754035.1"/>
    </source>
</evidence>
<protein>
    <submittedName>
        <fullName evidence="2">Uncharacterized protein</fullName>
    </submittedName>
</protein>
<keyword evidence="3" id="KW-1185">Reference proteome</keyword>
<accession>A0AAJ0FAD2</accession>
<dbReference type="AlphaFoldDB" id="A0AAJ0FAD2"/>
<name>A0AAJ0FAD2_9PEZI</name>
<sequence length="427" mass="47755">MCAPWLLAAHSTSHLLPQCMKLLPAHLGWLSFRRRHQQSCQVGILPNRISSSPAPLDCFKQHQVDAHHSAMQHRSVIPTHPDSPSPITMAPTSTSRMTDAKKWMKRTTKRIRKAFPGERVPEPEDITVEFCNSSDVQKAENPIDGWYYPGMVQHARGYYHGPIPHSGFLEGGVEIRPTNWFQKALGRPDPLVGMTKRDRQLRMFALTKWVLTLEWQRAKYYHEPHRGPLWGGGVLERIANRLDQLAAEDAGFRAKYGARFHRLTNMVAPSRAHHGDPSNGASADVKPSPGHLYFAERTTVEDGSTPWTSIEEKAVLFVFICLQNVPEEAVSPLAPEGDRVDERGPGDNIARPQGSKPLHDLTLYYVECVWKNSGSVLRQFLPLDTDAFKETLARHKVKQGSGAAGMRTADGICSQCVHSSYPEKADG</sequence>
<reference evidence="2" key="1">
    <citation type="submission" date="2023-06" db="EMBL/GenBank/DDBJ databases">
        <title>Genome-scale phylogeny and comparative genomics of the fungal order Sordariales.</title>
        <authorList>
            <consortium name="Lawrence Berkeley National Laboratory"/>
            <person name="Hensen N."/>
            <person name="Bonometti L."/>
            <person name="Westerberg I."/>
            <person name="Brannstrom I.O."/>
            <person name="Guillou S."/>
            <person name="Cros-Aarteil S."/>
            <person name="Calhoun S."/>
            <person name="Haridas S."/>
            <person name="Kuo A."/>
            <person name="Mondo S."/>
            <person name="Pangilinan J."/>
            <person name="Riley R."/>
            <person name="Labutti K."/>
            <person name="Andreopoulos B."/>
            <person name="Lipzen A."/>
            <person name="Chen C."/>
            <person name="Yanf M."/>
            <person name="Daum C."/>
            <person name="Ng V."/>
            <person name="Clum A."/>
            <person name="Steindorff A."/>
            <person name="Ohm R."/>
            <person name="Martin F."/>
            <person name="Silar P."/>
            <person name="Natvig D."/>
            <person name="Lalanne C."/>
            <person name="Gautier V."/>
            <person name="Ament-Velasquez S.L."/>
            <person name="Kruys A."/>
            <person name="Hutchinson M.I."/>
            <person name="Powell A.J."/>
            <person name="Barry K."/>
            <person name="Miller A.N."/>
            <person name="Grigoriev I.V."/>
            <person name="Debuchy R."/>
            <person name="Gladieux P."/>
            <person name="Thoren M.H."/>
            <person name="Johannesson H."/>
        </authorList>
    </citation>
    <scope>NUCLEOTIDE SEQUENCE</scope>
    <source>
        <strain evidence="2">PSN4</strain>
    </source>
</reference>
<gene>
    <name evidence="2" type="ORF">QBC47DRAFT_462008</name>
</gene>
<feature type="region of interest" description="Disordered" evidence="1">
    <location>
        <begin position="334"/>
        <end position="354"/>
    </location>
</feature>
<feature type="region of interest" description="Disordered" evidence="1">
    <location>
        <begin position="75"/>
        <end position="101"/>
    </location>
</feature>
<dbReference type="Proteomes" id="UP001239445">
    <property type="component" value="Unassembled WGS sequence"/>
</dbReference>
<evidence type="ECO:0000256" key="1">
    <source>
        <dbReference type="SAM" id="MobiDB-lite"/>
    </source>
</evidence>
<evidence type="ECO:0000313" key="3">
    <source>
        <dbReference type="Proteomes" id="UP001239445"/>
    </source>
</evidence>